<dbReference type="Proteomes" id="UP001150925">
    <property type="component" value="Unassembled WGS sequence"/>
</dbReference>
<sequence length="209" mass="23625">MAAAGKKLVKSSPPTNPTTYLAPNVGGSIASQWPEFDEEDVVSFLEEFDEIAEAHGIHEKRRCVKLKYCLPKDKVSEVTLYEGYLRGDWEQLKKDLLYAYPQMASSSKRLLKKLAELTKERWTMHGLRSKVLMYQSLVRATDGANMSNNVQANTLIHTLPKVLERKMMDSTLEGGVMPPLARVAEKILAEAANVEYWAEVSHDERDEKP</sequence>
<gene>
    <name evidence="2" type="ORF">IWQ62_002908</name>
</gene>
<evidence type="ECO:0000313" key="3">
    <source>
        <dbReference type="Proteomes" id="UP001150925"/>
    </source>
</evidence>
<accession>A0A9W8AUW6</accession>
<evidence type="ECO:0000313" key="2">
    <source>
        <dbReference type="EMBL" id="KAJ1964533.1"/>
    </source>
</evidence>
<dbReference type="EMBL" id="JANBPY010000689">
    <property type="protein sequence ID" value="KAJ1964533.1"/>
    <property type="molecule type" value="Genomic_DNA"/>
</dbReference>
<keyword evidence="3" id="KW-1185">Reference proteome</keyword>
<feature type="region of interest" description="Disordered" evidence="1">
    <location>
        <begin position="1"/>
        <end position="20"/>
    </location>
</feature>
<comment type="caution">
    <text evidence="2">The sequence shown here is derived from an EMBL/GenBank/DDBJ whole genome shotgun (WGS) entry which is preliminary data.</text>
</comment>
<proteinExistence type="predicted"/>
<dbReference type="OrthoDB" id="5724908at2759"/>
<dbReference type="AlphaFoldDB" id="A0A9W8AUW6"/>
<evidence type="ECO:0000256" key="1">
    <source>
        <dbReference type="SAM" id="MobiDB-lite"/>
    </source>
</evidence>
<protein>
    <submittedName>
        <fullName evidence="2">Uncharacterized protein</fullName>
    </submittedName>
</protein>
<name>A0A9W8AUW6_9FUNG</name>
<organism evidence="2 3">
    <name type="scientific">Dispira parvispora</name>
    <dbReference type="NCBI Taxonomy" id="1520584"/>
    <lineage>
        <taxon>Eukaryota</taxon>
        <taxon>Fungi</taxon>
        <taxon>Fungi incertae sedis</taxon>
        <taxon>Zoopagomycota</taxon>
        <taxon>Kickxellomycotina</taxon>
        <taxon>Dimargaritomycetes</taxon>
        <taxon>Dimargaritales</taxon>
        <taxon>Dimargaritaceae</taxon>
        <taxon>Dispira</taxon>
    </lineage>
</organism>
<reference evidence="2" key="1">
    <citation type="submission" date="2022-07" db="EMBL/GenBank/DDBJ databases">
        <title>Phylogenomic reconstructions and comparative analyses of Kickxellomycotina fungi.</title>
        <authorList>
            <person name="Reynolds N.K."/>
            <person name="Stajich J.E."/>
            <person name="Barry K."/>
            <person name="Grigoriev I.V."/>
            <person name="Crous P."/>
            <person name="Smith M.E."/>
        </authorList>
    </citation>
    <scope>NUCLEOTIDE SEQUENCE</scope>
    <source>
        <strain evidence="2">RSA 1196</strain>
    </source>
</reference>